<gene>
    <name evidence="6" type="ORF">D2A34_00530</name>
    <name evidence="7" type="ORF">D2A34_01275</name>
    <name evidence="8" type="ORF">D2A34_03095</name>
    <name evidence="5" type="ORF">D2A34_17780</name>
    <name evidence="4" type="ORF">D2A34_21170</name>
</gene>
<dbReference type="AlphaFoldDB" id="A0A399IMT1"/>
<feature type="domain" description="Insertion element IS150 protein InsJ-like helix-turn-helix" evidence="3">
    <location>
        <begin position="130"/>
        <end position="180"/>
    </location>
</feature>
<comment type="similarity">
    <text evidence="1">Belongs to the IS150/IS1296 orfA family.</text>
</comment>
<dbReference type="SUPFAM" id="SSF48295">
    <property type="entry name" value="TrpR-like"/>
    <property type="match status" value="3"/>
</dbReference>
<protein>
    <submittedName>
        <fullName evidence="5">Transposase</fullName>
    </submittedName>
</protein>
<dbReference type="InterPro" id="IPR010921">
    <property type="entry name" value="Trp_repressor/repl_initiator"/>
</dbReference>
<evidence type="ECO:0000313" key="8">
    <source>
        <dbReference type="EMBL" id="RII36385.1"/>
    </source>
</evidence>
<evidence type="ECO:0000313" key="7">
    <source>
        <dbReference type="EMBL" id="RII36032.1"/>
    </source>
</evidence>
<dbReference type="GO" id="GO:0043565">
    <property type="term" value="F:sequence-specific DNA binding"/>
    <property type="evidence" value="ECO:0007669"/>
    <property type="project" value="InterPro"/>
</dbReference>
<evidence type="ECO:0000256" key="2">
    <source>
        <dbReference type="SAM" id="Coils"/>
    </source>
</evidence>
<organism evidence="5 9">
    <name type="scientific">Clostridium chromiireducens</name>
    <dbReference type="NCBI Taxonomy" id="225345"/>
    <lineage>
        <taxon>Bacteria</taxon>
        <taxon>Bacillati</taxon>
        <taxon>Bacillota</taxon>
        <taxon>Clostridia</taxon>
        <taxon>Eubacteriales</taxon>
        <taxon>Clostridiaceae</taxon>
        <taxon>Clostridium</taxon>
    </lineage>
</organism>
<proteinExistence type="inferred from homology"/>
<evidence type="ECO:0000256" key="1">
    <source>
        <dbReference type="ARBA" id="ARBA00038232"/>
    </source>
</evidence>
<evidence type="ECO:0000313" key="6">
    <source>
        <dbReference type="EMBL" id="RII35890.1"/>
    </source>
</evidence>
<evidence type="ECO:0000313" key="5">
    <source>
        <dbReference type="EMBL" id="RII33579.1"/>
    </source>
</evidence>
<dbReference type="InterPro" id="IPR036388">
    <property type="entry name" value="WH-like_DNA-bd_sf"/>
</dbReference>
<dbReference type="Pfam" id="PF13518">
    <property type="entry name" value="HTH_28"/>
    <property type="match status" value="2"/>
</dbReference>
<dbReference type="EMBL" id="QXDJ01000001">
    <property type="protein sequence ID" value="RII36032.1"/>
    <property type="molecule type" value="Genomic_DNA"/>
</dbReference>
<keyword evidence="2" id="KW-0175">Coiled coil</keyword>
<dbReference type="InterPro" id="IPR055247">
    <property type="entry name" value="InsJ-like_HTH"/>
</dbReference>
<dbReference type="EMBL" id="QXDJ01000004">
    <property type="protein sequence ID" value="RII33579.1"/>
    <property type="molecule type" value="Genomic_DNA"/>
</dbReference>
<dbReference type="InterPro" id="IPR052057">
    <property type="entry name" value="IS150/IS1296_orfA-like"/>
</dbReference>
<dbReference type="RefSeq" id="WP_119365407.1">
    <property type="nucleotide sequence ID" value="NZ_QXDJ01000001.1"/>
</dbReference>
<comment type="caution">
    <text evidence="5">The sequence shown here is derived from an EMBL/GenBank/DDBJ whole genome shotgun (WGS) entry which is preliminary data.</text>
</comment>
<sequence length="225" mass="25987">MSRNILPKEKLQAVKEHLDGKGSYDSIAKKYGVTSAPFRKWIAKYRTFGESAFIRTGHNACYSSAFKHKVVNAYICGEGSLQELAVKYKIPSNDTISKWVLKYNGHEKLKAYGAGGKTIMIKGRKTTFEERVEIVQYCIAHEHNYKETSEKYQISYQQARGYTVKYEKVGIDGLQDRRGKCKPEAEMNELEKLRAENKILRAEKERAEMEVSFLKKLEEIERRRG</sequence>
<accession>A0A399IMT1</accession>
<dbReference type="Gene3D" id="1.10.10.10">
    <property type="entry name" value="Winged helix-like DNA-binding domain superfamily/Winged helix DNA-binding domain"/>
    <property type="match status" value="3"/>
</dbReference>
<dbReference type="EMBL" id="QXDJ01000006">
    <property type="protein sequence ID" value="RII32734.1"/>
    <property type="molecule type" value="Genomic_DNA"/>
</dbReference>
<dbReference type="EMBL" id="QXDJ01000001">
    <property type="protein sequence ID" value="RII35890.1"/>
    <property type="molecule type" value="Genomic_DNA"/>
</dbReference>
<feature type="domain" description="Insertion element IS150 protein InsJ-like helix-turn-helix" evidence="3">
    <location>
        <begin position="9"/>
        <end position="52"/>
    </location>
</feature>
<evidence type="ECO:0000313" key="4">
    <source>
        <dbReference type="EMBL" id="RII32734.1"/>
    </source>
</evidence>
<evidence type="ECO:0000313" key="9">
    <source>
        <dbReference type="Proteomes" id="UP000265930"/>
    </source>
</evidence>
<feature type="coiled-coil region" evidence="2">
    <location>
        <begin position="185"/>
        <end position="217"/>
    </location>
</feature>
<dbReference type="PANTHER" id="PTHR33795">
    <property type="entry name" value="INSERTION ELEMENT IS150 PROTEIN INSJ"/>
    <property type="match status" value="1"/>
</dbReference>
<name>A0A399IMT1_9CLOT</name>
<dbReference type="Proteomes" id="UP000265930">
    <property type="component" value="Unassembled WGS sequence"/>
</dbReference>
<dbReference type="PANTHER" id="PTHR33795:SF1">
    <property type="entry name" value="INSERTION ELEMENT IS150 PROTEIN INSJ"/>
    <property type="match status" value="1"/>
</dbReference>
<reference evidence="5 9" key="1">
    <citation type="submission" date="2018-08" db="EMBL/GenBank/DDBJ databases">
        <title>Genome of Clostridium chromiireducens C1, DSM12136.</title>
        <authorList>
            <person name="Xing M."/>
            <person name="Wei Y."/>
            <person name="Ang E.L."/>
            <person name="Zhao H."/>
            <person name="Zhang Y."/>
        </authorList>
    </citation>
    <scope>NUCLEOTIDE SEQUENCE [LARGE SCALE GENOMIC DNA]</scope>
    <source>
        <strain evidence="5 9">C1</strain>
    </source>
</reference>
<evidence type="ECO:0000259" key="3">
    <source>
        <dbReference type="Pfam" id="PF13518"/>
    </source>
</evidence>
<dbReference type="EMBL" id="QXDJ01000001">
    <property type="protein sequence ID" value="RII36385.1"/>
    <property type="molecule type" value="Genomic_DNA"/>
</dbReference>